<evidence type="ECO:0000313" key="2">
    <source>
        <dbReference type="EMBL" id="MIK93840.1"/>
    </source>
</evidence>
<name>A0A3R0CBQ7_SALER</name>
<sequence length="239" mass="27073">MSLISDEKVFSYIYRTLQSKLVHVQYTAEKAVRLRKKMTASAAENQQIAEGMAEFINRLYSLRGRIKTKIPSLGTREKRYGNQIVSLFDDLMKVTTEMQGSVSRSARLMDISAGSLQVTVLKAVHYQWRERVYMSVLNKINAIPGEDEHHCLLGRWYDGEGREKFGLLPAFIRLGEVHRKLHQAAAELAKEDMTSPGQERLLKKLEVFETTSLAVIAALDELDDSIIRTGENKDLLSVG</sequence>
<organism evidence="2">
    <name type="scientific">Salmonella enterica</name>
    <name type="common">Salmonella choleraesuis</name>
    <dbReference type="NCBI Taxonomy" id="28901"/>
    <lineage>
        <taxon>Bacteria</taxon>
        <taxon>Pseudomonadati</taxon>
        <taxon>Pseudomonadota</taxon>
        <taxon>Gammaproteobacteria</taxon>
        <taxon>Enterobacterales</taxon>
        <taxon>Enterobacteriaceae</taxon>
        <taxon>Salmonella</taxon>
    </lineage>
</organism>
<feature type="domain" description="Chemoreceptor zinc-binding" evidence="1">
    <location>
        <begin position="125"/>
        <end position="188"/>
    </location>
</feature>
<gene>
    <name evidence="2" type="ORF">KO51_20520</name>
</gene>
<protein>
    <recommendedName>
        <fullName evidence="1">Chemoreceptor zinc-binding domain-containing protein</fullName>
    </recommendedName>
</protein>
<proteinExistence type="predicted"/>
<dbReference type="AlphaFoldDB" id="A0A3R0CBQ7"/>
<dbReference type="InterPro" id="IPR025991">
    <property type="entry name" value="Chemoreceptor_zinc-bind_dom"/>
</dbReference>
<dbReference type="Pfam" id="PF13682">
    <property type="entry name" value="CZB"/>
    <property type="match status" value="1"/>
</dbReference>
<dbReference type="EMBL" id="RSMR01000027">
    <property type="protein sequence ID" value="MIK93840.1"/>
    <property type="molecule type" value="Genomic_DNA"/>
</dbReference>
<dbReference type="Proteomes" id="UP000885283">
    <property type="component" value="Unassembled WGS sequence"/>
</dbReference>
<dbReference type="Gene3D" id="1.20.120.30">
    <property type="entry name" value="Aspartate receptor, ligand-binding domain"/>
    <property type="match status" value="1"/>
</dbReference>
<reference evidence="2" key="1">
    <citation type="submission" date="2018-08" db="EMBL/GenBank/DDBJ databases">
        <authorList>
            <consortium name="GenomeTrakr network: Whole genome sequencing for foodborne pathogen traceback"/>
        </authorList>
    </citation>
    <scope>NUCLEOTIDE SEQUENCE [LARGE SCALE GENOMIC DNA]</scope>
    <source>
        <strain evidence="2">FLUFL-1338</strain>
    </source>
</reference>
<comment type="caution">
    <text evidence="2">The sequence shown here is derived from an EMBL/GenBank/DDBJ whole genome shotgun (WGS) entry which is preliminary data.</text>
</comment>
<accession>A0A3R0CBQ7</accession>
<evidence type="ECO:0000259" key="1">
    <source>
        <dbReference type="Pfam" id="PF13682"/>
    </source>
</evidence>